<gene>
    <name evidence="11" type="primary">M133R</name>
    <name evidence="11" type="ORF">MT325_M133R</name>
</gene>
<dbReference type="PANTHER" id="PTHR10367">
    <property type="entry name" value="MRNA-CAPPING ENZYME"/>
    <property type="match status" value="1"/>
</dbReference>
<dbReference type="InterPro" id="IPR051029">
    <property type="entry name" value="mRNA_Capping_Enz/RNA_Phosphat"/>
</dbReference>
<evidence type="ECO:0000256" key="6">
    <source>
        <dbReference type="ARBA" id="ARBA00023042"/>
    </source>
</evidence>
<dbReference type="Pfam" id="PF03919">
    <property type="entry name" value="mRNA_cap_C"/>
    <property type="match status" value="1"/>
</dbReference>
<keyword evidence="2" id="KW-0507">mRNA processing</keyword>
<dbReference type="InterPro" id="IPR001339">
    <property type="entry name" value="mRNA_cap_enzyme_adenylation"/>
</dbReference>
<evidence type="ECO:0000256" key="4">
    <source>
        <dbReference type="ARBA" id="ARBA00022695"/>
    </source>
</evidence>
<dbReference type="EMBL" id="DQ491001">
    <property type="protein sequence ID" value="ABT13687.1"/>
    <property type="molecule type" value="Genomic_DNA"/>
</dbReference>
<dbReference type="Proteomes" id="UP000246715">
    <property type="component" value="Segment"/>
</dbReference>
<protein>
    <recommendedName>
        <fullName evidence="1">mRNA guanylyltransferase</fullName>
        <ecNumber evidence="1">2.7.7.50</ecNumber>
    </recommendedName>
</protein>
<evidence type="ECO:0000313" key="12">
    <source>
        <dbReference type="Proteomes" id="UP000246715"/>
    </source>
</evidence>
<dbReference type="Gene3D" id="2.40.50.140">
    <property type="entry name" value="Nucleic acid-binding proteins"/>
    <property type="match status" value="1"/>
</dbReference>
<evidence type="ECO:0000256" key="1">
    <source>
        <dbReference type="ARBA" id="ARBA00012475"/>
    </source>
</evidence>
<evidence type="ECO:0000256" key="8">
    <source>
        <dbReference type="ARBA" id="ARBA00044624"/>
    </source>
</evidence>
<evidence type="ECO:0000256" key="3">
    <source>
        <dbReference type="ARBA" id="ARBA00022679"/>
    </source>
</evidence>
<dbReference type="InterPro" id="IPR012340">
    <property type="entry name" value="NA-bd_OB-fold"/>
</dbReference>
<name>A7ITL3_PBCVM</name>
<dbReference type="GO" id="GO:0004484">
    <property type="term" value="F:mRNA guanylyltransferase activity"/>
    <property type="evidence" value="ECO:0007669"/>
    <property type="project" value="UniProtKB-EC"/>
</dbReference>
<proteinExistence type="predicted"/>
<dbReference type="EC" id="2.7.7.50" evidence="1"/>
<evidence type="ECO:0000259" key="9">
    <source>
        <dbReference type="Pfam" id="PF01331"/>
    </source>
</evidence>
<dbReference type="Gene3D" id="3.30.470.30">
    <property type="entry name" value="DNA ligase/mRNA capping enzyme"/>
    <property type="match status" value="2"/>
</dbReference>
<keyword evidence="6" id="KW-0506">mRNA capping</keyword>
<evidence type="ECO:0000259" key="10">
    <source>
        <dbReference type="Pfam" id="PF03919"/>
    </source>
</evidence>
<dbReference type="InterPro" id="IPR013846">
    <property type="entry name" value="mRNA_cap_enzyme_C"/>
</dbReference>
<evidence type="ECO:0000256" key="7">
    <source>
        <dbReference type="ARBA" id="ARBA00023134"/>
    </source>
</evidence>
<organism evidence="11 12">
    <name type="scientific">Paramecium bursaria Chlorella virus MT325</name>
    <name type="common">PBCV-MT325</name>
    <dbReference type="NCBI Taxonomy" id="346932"/>
    <lineage>
        <taxon>Viruses</taxon>
        <taxon>Varidnaviria</taxon>
        <taxon>Bamfordvirae</taxon>
        <taxon>Nucleocytoviricota</taxon>
        <taxon>Megaviricetes</taxon>
        <taxon>Algavirales</taxon>
        <taxon>Phycodnaviridae</taxon>
        <taxon>Chlorovirus</taxon>
        <taxon>Chlorovirus conductrix</taxon>
        <taxon>Paramecium bursaria Chlorella virus A1</taxon>
    </lineage>
</organism>
<feature type="domain" description="mRNA capping enzyme C-terminal" evidence="10">
    <location>
        <begin position="265"/>
        <end position="313"/>
    </location>
</feature>
<keyword evidence="4" id="KW-0548">Nucleotidyltransferase</keyword>
<evidence type="ECO:0000313" key="11">
    <source>
        <dbReference type="EMBL" id="ABT13687.1"/>
    </source>
</evidence>
<comment type="catalytic activity">
    <reaction evidence="8">
        <text>a 5'-end diphospho-ribonucleoside in mRNA + GTP + H(+) = a 5'-end (5'-triphosphoguanosine)-ribonucleoside in mRNA + diphosphate</text>
        <dbReference type="Rhea" id="RHEA:67012"/>
        <dbReference type="Rhea" id="RHEA-COMP:17165"/>
        <dbReference type="Rhea" id="RHEA-COMP:17166"/>
        <dbReference type="ChEBI" id="CHEBI:15378"/>
        <dbReference type="ChEBI" id="CHEBI:33019"/>
        <dbReference type="ChEBI" id="CHEBI:37565"/>
        <dbReference type="ChEBI" id="CHEBI:167616"/>
        <dbReference type="ChEBI" id="CHEBI:167617"/>
        <dbReference type="EC" id="2.7.7.50"/>
    </reaction>
    <physiologicalReaction direction="left-to-right" evidence="8">
        <dbReference type="Rhea" id="RHEA:67013"/>
    </physiologicalReaction>
</comment>
<dbReference type="SUPFAM" id="SSF50249">
    <property type="entry name" value="Nucleic acid-binding proteins"/>
    <property type="match status" value="1"/>
</dbReference>
<evidence type="ECO:0000256" key="5">
    <source>
        <dbReference type="ARBA" id="ARBA00022741"/>
    </source>
</evidence>
<keyword evidence="7" id="KW-0342">GTP-binding</keyword>
<dbReference type="Gene3D" id="4.10.87.10">
    <property type="entry name" value="mRNA Capping Enzyme, domain 3"/>
    <property type="match status" value="1"/>
</dbReference>
<feature type="domain" description="mRNA capping enzyme adenylation" evidence="9">
    <location>
        <begin position="50"/>
        <end position="223"/>
    </location>
</feature>
<keyword evidence="5" id="KW-0547">Nucleotide-binding</keyword>
<dbReference type="GO" id="GO:0005524">
    <property type="term" value="F:ATP binding"/>
    <property type="evidence" value="ECO:0007669"/>
    <property type="project" value="InterPro"/>
</dbReference>
<accession>A7ITL3</accession>
<dbReference type="SUPFAM" id="SSF56091">
    <property type="entry name" value="DNA ligase/mRNA capping enzyme, catalytic domain"/>
    <property type="match status" value="1"/>
</dbReference>
<dbReference type="GO" id="GO:0005525">
    <property type="term" value="F:GTP binding"/>
    <property type="evidence" value="ECO:0007669"/>
    <property type="project" value="UniProtKB-KW"/>
</dbReference>
<evidence type="ECO:0000256" key="2">
    <source>
        <dbReference type="ARBA" id="ARBA00022664"/>
    </source>
</evidence>
<keyword evidence="3" id="KW-0808">Transferase</keyword>
<sequence>MISTERSSIVVNGTTIKLHKVTGKASVDVIAEMKRLSMDDHPRNRLPGPNPVSLERSEMYKLKSGYVVAEKTDGIRFMLCCMRLYDIKLCVIIDRAMSVYLLPLQCIPRVLFQGSIFDGEVTVDKSGTPVFIFFDAVVVSGITVSQLPLDGRIIAMQRSMKSFRAHPNDPVQVRFKKWIPLDAPDVCERLAKAESTYHCDGVVLVPVADPVVYGRNFHFYKLKPEGTHTVDFVILDGHGTIGIYDPEIGKNVPVGKIDMSKKLFLVGTVVECAYENGNWNALHDRPDKLQANDILTFKKTRANIDENIKFEEIIRFVRP</sequence>
<organismHost>
    <name type="scientific">Paramecium bursaria</name>
    <dbReference type="NCBI Taxonomy" id="74790"/>
</organismHost>
<dbReference type="GO" id="GO:0006370">
    <property type="term" value="P:7-methylguanosine mRNA capping"/>
    <property type="evidence" value="ECO:0007669"/>
    <property type="project" value="UniProtKB-KW"/>
</dbReference>
<reference evidence="11 12" key="1">
    <citation type="journal article" date="2007" name="Virology">
        <title>Sequence and annotation of the 314-kb MT325 and the 321-kb FR483 viruses that infect Chlorella Pbi.</title>
        <authorList>
            <person name="Fitzgerald L.A."/>
            <person name="Graves M.V."/>
            <person name="Li X."/>
            <person name="Feldblyum T."/>
            <person name="Hartigan J."/>
            <person name="Van Etten J.L."/>
        </authorList>
    </citation>
    <scope>NUCLEOTIDE SEQUENCE [LARGE SCALE GENOMIC DNA]</scope>
    <source>
        <strain evidence="11 12">MT325</strain>
    </source>
</reference>
<dbReference type="PANTHER" id="PTHR10367:SF17">
    <property type="entry name" value="MRNA-CAPPING ENZYME"/>
    <property type="match status" value="1"/>
</dbReference>
<dbReference type="Pfam" id="PF01331">
    <property type="entry name" value="mRNA_cap_enzyme"/>
    <property type="match status" value="1"/>
</dbReference>